<evidence type="ECO:0000259" key="9">
    <source>
        <dbReference type="PROSITE" id="PS51503"/>
    </source>
</evidence>
<keyword evidence="2 8" id="KW-0812">Transmembrane</keyword>
<keyword evidence="6" id="KW-0175">Coiled coil</keyword>
<gene>
    <name evidence="10" type="ORF">GLOTRDRAFT_65416</name>
</gene>
<dbReference type="GO" id="GO:0097250">
    <property type="term" value="P:mitochondrial respirasome assembly"/>
    <property type="evidence" value="ECO:0007669"/>
    <property type="project" value="TreeGrafter"/>
</dbReference>
<evidence type="ECO:0000256" key="4">
    <source>
        <dbReference type="ARBA" id="ARBA00023128"/>
    </source>
</evidence>
<evidence type="ECO:0000256" key="3">
    <source>
        <dbReference type="ARBA" id="ARBA00022989"/>
    </source>
</evidence>
<protein>
    <recommendedName>
        <fullName evidence="9">HIG1 domain-containing protein</fullName>
    </recommendedName>
</protein>
<dbReference type="eggNOG" id="KOG4431">
    <property type="taxonomic scope" value="Eukaryota"/>
</dbReference>
<evidence type="ECO:0000256" key="6">
    <source>
        <dbReference type="SAM" id="Coils"/>
    </source>
</evidence>
<feature type="transmembrane region" description="Helical" evidence="8">
    <location>
        <begin position="60"/>
        <end position="81"/>
    </location>
</feature>
<keyword evidence="5 8" id="KW-0472">Membrane</keyword>
<dbReference type="GeneID" id="19307656"/>
<evidence type="ECO:0000256" key="7">
    <source>
        <dbReference type="SAM" id="MobiDB-lite"/>
    </source>
</evidence>
<dbReference type="Pfam" id="PF04588">
    <property type="entry name" value="HIG_1_N"/>
    <property type="match status" value="1"/>
</dbReference>
<evidence type="ECO:0000256" key="2">
    <source>
        <dbReference type="ARBA" id="ARBA00022692"/>
    </source>
</evidence>
<dbReference type="GO" id="GO:0031966">
    <property type="term" value="C:mitochondrial membrane"/>
    <property type="evidence" value="ECO:0007669"/>
    <property type="project" value="UniProtKB-SubCell"/>
</dbReference>
<dbReference type="PANTHER" id="PTHR12297:SF3">
    <property type="entry name" value="HIG1 DOMAIN FAMILY MEMBER 1A"/>
    <property type="match status" value="1"/>
</dbReference>
<dbReference type="EMBL" id="KB469309">
    <property type="protein sequence ID" value="EPQ51828.1"/>
    <property type="molecule type" value="Genomic_DNA"/>
</dbReference>
<dbReference type="Proteomes" id="UP000030669">
    <property type="component" value="Unassembled WGS sequence"/>
</dbReference>
<reference evidence="10 11" key="1">
    <citation type="journal article" date="2012" name="Science">
        <title>The Paleozoic origin of enzymatic lignin decomposition reconstructed from 31 fungal genomes.</title>
        <authorList>
            <person name="Floudas D."/>
            <person name="Binder M."/>
            <person name="Riley R."/>
            <person name="Barry K."/>
            <person name="Blanchette R.A."/>
            <person name="Henrissat B."/>
            <person name="Martinez A.T."/>
            <person name="Otillar R."/>
            <person name="Spatafora J.W."/>
            <person name="Yadav J.S."/>
            <person name="Aerts A."/>
            <person name="Benoit I."/>
            <person name="Boyd A."/>
            <person name="Carlson A."/>
            <person name="Copeland A."/>
            <person name="Coutinho P.M."/>
            <person name="de Vries R.P."/>
            <person name="Ferreira P."/>
            <person name="Findley K."/>
            <person name="Foster B."/>
            <person name="Gaskell J."/>
            <person name="Glotzer D."/>
            <person name="Gorecki P."/>
            <person name="Heitman J."/>
            <person name="Hesse C."/>
            <person name="Hori C."/>
            <person name="Igarashi K."/>
            <person name="Jurgens J.A."/>
            <person name="Kallen N."/>
            <person name="Kersten P."/>
            <person name="Kohler A."/>
            <person name="Kuees U."/>
            <person name="Kumar T.K.A."/>
            <person name="Kuo A."/>
            <person name="LaButti K."/>
            <person name="Larrondo L.F."/>
            <person name="Lindquist E."/>
            <person name="Ling A."/>
            <person name="Lombard V."/>
            <person name="Lucas S."/>
            <person name="Lundell T."/>
            <person name="Martin R."/>
            <person name="McLaughlin D.J."/>
            <person name="Morgenstern I."/>
            <person name="Morin E."/>
            <person name="Murat C."/>
            <person name="Nagy L.G."/>
            <person name="Nolan M."/>
            <person name="Ohm R.A."/>
            <person name="Patyshakuliyeva A."/>
            <person name="Rokas A."/>
            <person name="Ruiz-Duenas F.J."/>
            <person name="Sabat G."/>
            <person name="Salamov A."/>
            <person name="Samejima M."/>
            <person name="Schmutz J."/>
            <person name="Slot J.C."/>
            <person name="St John F."/>
            <person name="Stenlid J."/>
            <person name="Sun H."/>
            <person name="Sun S."/>
            <person name="Syed K."/>
            <person name="Tsang A."/>
            <person name="Wiebenga A."/>
            <person name="Young D."/>
            <person name="Pisabarro A."/>
            <person name="Eastwood D.C."/>
            <person name="Martin F."/>
            <person name="Cullen D."/>
            <person name="Grigoriev I.V."/>
            <person name="Hibbett D.S."/>
        </authorList>
    </citation>
    <scope>NUCLEOTIDE SEQUENCE [LARGE SCALE GENOMIC DNA]</scope>
    <source>
        <strain evidence="10 11">ATCC 11539</strain>
    </source>
</reference>
<dbReference type="InterPro" id="IPR050355">
    <property type="entry name" value="RCF1"/>
</dbReference>
<dbReference type="RefSeq" id="XP_007869719.1">
    <property type="nucleotide sequence ID" value="XM_007871528.1"/>
</dbReference>
<dbReference type="KEGG" id="gtr:GLOTRDRAFT_65416"/>
<feature type="domain" description="HIG1" evidence="9">
    <location>
        <begin position="1"/>
        <end position="92"/>
    </location>
</feature>
<evidence type="ECO:0000256" key="5">
    <source>
        <dbReference type="ARBA" id="ARBA00023136"/>
    </source>
</evidence>
<dbReference type="InterPro" id="IPR007667">
    <property type="entry name" value="Hypoxia_induced_domain"/>
</dbReference>
<keyword evidence="4" id="KW-0496">Mitochondrion</keyword>
<dbReference type="OrthoDB" id="6604018at2759"/>
<feature type="transmembrane region" description="Helical" evidence="8">
    <location>
        <begin position="29"/>
        <end position="48"/>
    </location>
</feature>
<dbReference type="STRING" id="670483.S7PWD0"/>
<accession>S7PWD0</accession>
<sequence>MSFPTPVPAARTTESFRDKAIRKFKEEPLVPIGTLATCVALTMATVKMRSGQPKSFNNWLRVRIIAQGLTIAAVVAGSYAYGRTQKQQEEKARSEQERLLANAAKERQEFEERLREAEEAHEREQSAKGLLGFKRWGSSGEGDGSVKALDGDANKVSKHMRVEELAKQREGQSGGNWFEWLWGSSSSEGGKEEKKSP</sequence>
<evidence type="ECO:0000313" key="11">
    <source>
        <dbReference type="Proteomes" id="UP000030669"/>
    </source>
</evidence>
<dbReference type="Gene3D" id="6.10.140.1320">
    <property type="match status" value="1"/>
</dbReference>
<dbReference type="HOGENOM" id="CLU_087356_2_0_1"/>
<keyword evidence="3 8" id="KW-1133">Transmembrane helix</keyword>
<organism evidence="10 11">
    <name type="scientific">Gloeophyllum trabeum (strain ATCC 11539 / FP-39264 / Madison 617)</name>
    <name type="common">Brown rot fungus</name>
    <dbReference type="NCBI Taxonomy" id="670483"/>
    <lineage>
        <taxon>Eukaryota</taxon>
        <taxon>Fungi</taxon>
        <taxon>Dikarya</taxon>
        <taxon>Basidiomycota</taxon>
        <taxon>Agaricomycotina</taxon>
        <taxon>Agaricomycetes</taxon>
        <taxon>Gloeophyllales</taxon>
        <taxon>Gloeophyllaceae</taxon>
        <taxon>Gloeophyllum</taxon>
    </lineage>
</organism>
<comment type="subcellular location">
    <subcellularLocation>
        <location evidence="1">Mitochondrion membrane</location>
    </subcellularLocation>
</comment>
<dbReference type="PANTHER" id="PTHR12297">
    <property type="entry name" value="HYPOXIA-INDUCBILE GENE 1 HIG1 -RELATED"/>
    <property type="match status" value="1"/>
</dbReference>
<name>S7PWD0_GLOTA</name>
<dbReference type="PROSITE" id="PS51503">
    <property type="entry name" value="HIG1"/>
    <property type="match status" value="1"/>
</dbReference>
<dbReference type="OMA" id="WMRARVI"/>
<evidence type="ECO:0000313" key="10">
    <source>
        <dbReference type="EMBL" id="EPQ51828.1"/>
    </source>
</evidence>
<feature type="coiled-coil region" evidence="6">
    <location>
        <begin position="86"/>
        <end position="127"/>
    </location>
</feature>
<feature type="region of interest" description="Disordered" evidence="7">
    <location>
        <begin position="165"/>
        <end position="197"/>
    </location>
</feature>
<keyword evidence="11" id="KW-1185">Reference proteome</keyword>
<evidence type="ECO:0000256" key="1">
    <source>
        <dbReference type="ARBA" id="ARBA00004325"/>
    </source>
</evidence>
<dbReference type="AlphaFoldDB" id="S7PWD0"/>
<evidence type="ECO:0000256" key="8">
    <source>
        <dbReference type="SAM" id="Phobius"/>
    </source>
</evidence>
<proteinExistence type="predicted"/>